<evidence type="ECO:0000256" key="2">
    <source>
        <dbReference type="ARBA" id="ARBA00022692"/>
    </source>
</evidence>
<dbReference type="InterPro" id="IPR004853">
    <property type="entry name" value="Sugar_P_trans_dom"/>
</dbReference>
<protein>
    <submittedName>
        <fullName evidence="8">35 member C2</fullName>
    </submittedName>
</protein>
<dbReference type="PANTHER" id="PTHR11132">
    <property type="entry name" value="SOLUTE CARRIER FAMILY 35"/>
    <property type="match status" value="1"/>
</dbReference>
<accession>A0A9N8DHQ5</accession>
<feature type="region of interest" description="Disordered" evidence="5">
    <location>
        <begin position="291"/>
        <end position="323"/>
    </location>
</feature>
<feature type="transmembrane region" description="Helical" evidence="6">
    <location>
        <begin position="206"/>
        <end position="228"/>
    </location>
</feature>
<dbReference type="InterPro" id="IPR037185">
    <property type="entry name" value="EmrE-like"/>
</dbReference>
<evidence type="ECO:0000256" key="4">
    <source>
        <dbReference type="ARBA" id="ARBA00023136"/>
    </source>
</evidence>
<keyword evidence="9" id="KW-1185">Reference proteome</keyword>
<feature type="transmembrane region" description="Helical" evidence="6">
    <location>
        <begin position="164"/>
        <end position="186"/>
    </location>
</feature>
<feature type="transmembrane region" description="Helical" evidence="6">
    <location>
        <begin position="235"/>
        <end position="257"/>
    </location>
</feature>
<dbReference type="Pfam" id="PF03151">
    <property type="entry name" value="TPT"/>
    <property type="match status" value="1"/>
</dbReference>
<organism evidence="8 9">
    <name type="scientific">Seminavis robusta</name>
    <dbReference type="NCBI Taxonomy" id="568900"/>
    <lineage>
        <taxon>Eukaryota</taxon>
        <taxon>Sar</taxon>
        <taxon>Stramenopiles</taxon>
        <taxon>Ochrophyta</taxon>
        <taxon>Bacillariophyta</taxon>
        <taxon>Bacillariophyceae</taxon>
        <taxon>Bacillariophycidae</taxon>
        <taxon>Naviculales</taxon>
        <taxon>Naviculaceae</taxon>
        <taxon>Seminavis</taxon>
    </lineage>
</organism>
<dbReference type="AlphaFoldDB" id="A0A9N8DHQ5"/>
<evidence type="ECO:0000256" key="1">
    <source>
        <dbReference type="ARBA" id="ARBA00004141"/>
    </source>
</evidence>
<keyword evidence="2 6" id="KW-0812">Transmembrane</keyword>
<sequence length="323" mass="35376">MVIYESFSISLDSDHVFQFHCHAVGVRVSKSSHGENSEVVTRQLFWSFIVPIGVCIALEIGCSNVALKILSVSFGTILKGSAPVFTFGWGLVFGLEPFSCSVFMALLTIAVGIALASLGEGQEFLLLGFCLQLFSTALSGFRWAMTHRLLKGNSNSQEDQQPKLSPLTATLYTSPTTALCVMPFAFFLEHKAIAEHTFTDITEGVLIATVLVCIATMVFGLIMSEYWLVRASSSLALSVAAVFKELLTIGGGIFFFAEHLDTLNVLGFCTCQSGILAYVYLRYDNNTSQNQQYTPVEQPTNQPTTTEQRQGFVDDPDEEHVIT</sequence>
<evidence type="ECO:0000313" key="8">
    <source>
        <dbReference type="EMBL" id="CAB9500954.1"/>
    </source>
</evidence>
<evidence type="ECO:0000313" key="9">
    <source>
        <dbReference type="Proteomes" id="UP001153069"/>
    </source>
</evidence>
<keyword evidence="3 6" id="KW-1133">Transmembrane helix</keyword>
<dbReference type="EMBL" id="CAICTM010000095">
    <property type="protein sequence ID" value="CAB9500954.1"/>
    <property type="molecule type" value="Genomic_DNA"/>
</dbReference>
<feature type="compositionally biased region" description="Low complexity" evidence="5">
    <location>
        <begin position="294"/>
        <end position="308"/>
    </location>
</feature>
<evidence type="ECO:0000256" key="5">
    <source>
        <dbReference type="SAM" id="MobiDB-lite"/>
    </source>
</evidence>
<evidence type="ECO:0000256" key="3">
    <source>
        <dbReference type="ARBA" id="ARBA00022989"/>
    </source>
</evidence>
<reference evidence="8" key="1">
    <citation type="submission" date="2020-06" db="EMBL/GenBank/DDBJ databases">
        <authorList>
            <consortium name="Plant Systems Biology data submission"/>
        </authorList>
    </citation>
    <scope>NUCLEOTIDE SEQUENCE</scope>
    <source>
        <strain evidence="8">D6</strain>
    </source>
</reference>
<feature type="transmembrane region" description="Helical" evidence="6">
    <location>
        <begin position="44"/>
        <end position="67"/>
    </location>
</feature>
<dbReference type="Proteomes" id="UP001153069">
    <property type="component" value="Unassembled WGS sequence"/>
</dbReference>
<dbReference type="GO" id="GO:0016020">
    <property type="term" value="C:membrane"/>
    <property type="evidence" value="ECO:0007669"/>
    <property type="project" value="UniProtKB-SubCell"/>
</dbReference>
<feature type="transmembrane region" description="Helical" evidence="6">
    <location>
        <begin position="263"/>
        <end position="281"/>
    </location>
</feature>
<feature type="domain" description="Sugar phosphate transporter" evidence="7">
    <location>
        <begin position="17"/>
        <end position="278"/>
    </location>
</feature>
<dbReference type="InterPro" id="IPR050186">
    <property type="entry name" value="TPT_transporter"/>
</dbReference>
<evidence type="ECO:0000259" key="7">
    <source>
        <dbReference type="Pfam" id="PF03151"/>
    </source>
</evidence>
<dbReference type="SUPFAM" id="SSF103481">
    <property type="entry name" value="Multidrug resistance efflux transporter EmrE"/>
    <property type="match status" value="1"/>
</dbReference>
<feature type="compositionally biased region" description="Acidic residues" evidence="5">
    <location>
        <begin position="314"/>
        <end position="323"/>
    </location>
</feature>
<comment type="subcellular location">
    <subcellularLocation>
        <location evidence="1">Membrane</location>
        <topology evidence="1">Multi-pass membrane protein</topology>
    </subcellularLocation>
</comment>
<feature type="transmembrane region" description="Helical" evidence="6">
    <location>
        <begin position="124"/>
        <end position="144"/>
    </location>
</feature>
<evidence type="ECO:0000256" key="6">
    <source>
        <dbReference type="SAM" id="Phobius"/>
    </source>
</evidence>
<proteinExistence type="predicted"/>
<keyword evidence="4 6" id="KW-0472">Membrane</keyword>
<feature type="transmembrane region" description="Helical" evidence="6">
    <location>
        <begin position="87"/>
        <end position="118"/>
    </location>
</feature>
<gene>
    <name evidence="8" type="ORF">SEMRO_96_G049620.1</name>
</gene>
<dbReference type="OrthoDB" id="18894at2759"/>
<name>A0A9N8DHQ5_9STRA</name>
<comment type="caution">
    <text evidence="8">The sequence shown here is derived from an EMBL/GenBank/DDBJ whole genome shotgun (WGS) entry which is preliminary data.</text>
</comment>